<evidence type="ECO:0008006" key="5">
    <source>
        <dbReference type="Google" id="ProtNLM"/>
    </source>
</evidence>
<dbReference type="InterPro" id="IPR015814">
    <property type="entry name" value="Pgluconate_DH_NAD-bd_C"/>
</dbReference>
<dbReference type="RefSeq" id="WP_212990228.1">
    <property type="nucleotide sequence ID" value="NZ_BAABEA010000005.1"/>
</dbReference>
<evidence type="ECO:0000313" key="4">
    <source>
        <dbReference type="Proteomes" id="UP000681340"/>
    </source>
</evidence>
<dbReference type="Gene3D" id="3.40.50.720">
    <property type="entry name" value="NAD(P)-binding Rossmann-like Domain"/>
    <property type="match status" value="1"/>
</dbReference>
<protein>
    <recommendedName>
        <fullName evidence="5">3-hydroxyisobutyrate dehydrogenase-like beta-hydroxyacid dehydrogenase</fullName>
    </recommendedName>
</protein>
<dbReference type="InterPro" id="IPR008927">
    <property type="entry name" value="6-PGluconate_DH-like_C_sf"/>
</dbReference>
<dbReference type="AlphaFoldDB" id="A0A919VNY5"/>
<dbReference type="GO" id="GO:0050661">
    <property type="term" value="F:NADP binding"/>
    <property type="evidence" value="ECO:0007669"/>
    <property type="project" value="InterPro"/>
</dbReference>
<evidence type="ECO:0000313" key="3">
    <source>
        <dbReference type="EMBL" id="GIM70706.1"/>
    </source>
</evidence>
<sequence length="280" mass="28297">MVTVAIVSPGHMGAGLGGALRAGGARVVATTAGRSERTRRLAAGLELLPGLDEMVTVADVVLSVTPPAQALAVAHSIAAAARRTGAAPIVADLNAVAPQTMARIAEAYAGLPVVDGSVSGPPPSARPGARIYLSGPQAQAVAGLPWDGQVTPVVLGDELGPASALKMCTAGIYKGMTALITQAMRTAGRHGVLEQVLADLARNGLDDTAGVVSAATKAHRFVDEMREIAVTQQEAGLTPALFEALAVVYADIAGTGLAAGAPESADRQLAPEEIVRRLSR</sequence>
<evidence type="ECO:0000259" key="2">
    <source>
        <dbReference type="Pfam" id="PF09130"/>
    </source>
</evidence>
<dbReference type="Pfam" id="PF03446">
    <property type="entry name" value="NAD_binding_2"/>
    <property type="match status" value="1"/>
</dbReference>
<dbReference type="Pfam" id="PF09130">
    <property type="entry name" value="DUF1932"/>
    <property type="match status" value="1"/>
</dbReference>
<feature type="domain" description="6-phosphogluconate dehydrogenase NADP-binding" evidence="1">
    <location>
        <begin position="4"/>
        <end position="138"/>
    </location>
</feature>
<dbReference type="InterPro" id="IPR006115">
    <property type="entry name" value="6PGDH_NADP-bd"/>
</dbReference>
<name>A0A919VNY5_9ACTN</name>
<dbReference type="InterPro" id="IPR036291">
    <property type="entry name" value="NAD(P)-bd_dom_sf"/>
</dbReference>
<keyword evidence="4" id="KW-1185">Reference proteome</keyword>
<dbReference type="SUPFAM" id="SSF51735">
    <property type="entry name" value="NAD(P)-binding Rossmann-fold domains"/>
    <property type="match status" value="1"/>
</dbReference>
<dbReference type="InterPro" id="IPR013328">
    <property type="entry name" value="6PGD_dom2"/>
</dbReference>
<gene>
    <name evidence="3" type="ORF">Aau02nite_42290</name>
</gene>
<comment type="caution">
    <text evidence="3">The sequence shown here is derived from an EMBL/GenBank/DDBJ whole genome shotgun (WGS) entry which is preliminary data.</text>
</comment>
<dbReference type="Gene3D" id="1.10.1040.10">
    <property type="entry name" value="N-(1-d-carboxylethyl)-l-norvaline Dehydrogenase, domain 2"/>
    <property type="match status" value="1"/>
</dbReference>
<organism evidence="3 4">
    <name type="scientific">Actinoplanes auranticolor</name>
    <dbReference type="NCBI Taxonomy" id="47988"/>
    <lineage>
        <taxon>Bacteria</taxon>
        <taxon>Bacillati</taxon>
        <taxon>Actinomycetota</taxon>
        <taxon>Actinomycetes</taxon>
        <taxon>Micromonosporales</taxon>
        <taxon>Micromonosporaceae</taxon>
        <taxon>Actinoplanes</taxon>
    </lineage>
</organism>
<accession>A0A919VNY5</accession>
<dbReference type="EMBL" id="BOQL01000032">
    <property type="protein sequence ID" value="GIM70706.1"/>
    <property type="molecule type" value="Genomic_DNA"/>
</dbReference>
<dbReference type="SUPFAM" id="SSF48179">
    <property type="entry name" value="6-phosphogluconate dehydrogenase C-terminal domain-like"/>
    <property type="match status" value="1"/>
</dbReference>
<evidence type="ECO:0000259" key="1">
    <source>
        <dbReference type="Pfam" id="PF03446"/>
    </source>
</evidence>
<dbReference type="Proteomes" id="UP000681340">
    <property type="component" value="Unassembled WGS sequence"/>
</dbReference>
<proteinExistence type="predicted"/>
<reference evidence="3" key="1">
    <citation type="submission" date="2021-03" db="EMBL/GenBank/DDBJ databases">
        <title>Whole genome shotgun sequence of Actinoplanes auranticolor NBRC 12245.</title>
        <authorList>
            <person name="Komaki H."/>
            <person name="Tamura T."/>
        </authorList>
    </citation>
    <scope>NUCLEOTIDE SEQUENCE</scope>
    <source>
        <strain evidence="3">NBRC 12245</strain>
    </source>
</reference>
<feature type="domain" description="Phosphogluconate dehydrogenase NAD-binding putative C-terminal" evidence="2">
    <location>
        <begin position="187"/>
        <end position="251"/>
    </location>
</feature>